<dbReference type="InterPro" id="IPR016039">
    <property type="entry name" value="Thiolase-like"/>
</dbReference>
<keyword evidence="3" id="KW-1133">Transmembrane helix</keyword>
<reference evidence="5" key="1">
    <citation type="submission" date="2022-08" db="EMBL/GenBank/DDBJ databases">
        <authorList>
            <person name="Gutierrez-Valencia J."/>
        </authorList>
    </citation>
    <scope>NUCLEOTIDE SEQUENCE</scope>
</reference>
<dbReference type="GO" id="GO:0006633">
    <property type="term" value="P:fatty acid biosynthetic process"/>
    <property type="evidence" value="ECO:0007669"/>
    <property type="project" value="InterPro"/>
</dbReference>
<name>A0AAV0MSK7_9ROSI</name>
<dbReference type="InterPro" id="IPR013601">
    <property type="entry name" value="FAE1_typ3_polyketide_synth"/>
</dbReference>
<comment type="catalytic activity">
    <reaction evidence="2">
        <text>a very-long-chain acyl-CoA + malonyl-CoA + H(+) = a very-long-chain 3-oxoacyl-CoA + CO2 + CoA</text>
        <dbReference type="Rhea" id="RHEA:32727"/>
        <dbReference type="ChEBI" id="CHEBI:15378"/>
        <dbReference type="ChEBI" id="CHEBI:16526"/>
        <dbReference type="ChEBI" id="CHEBI:57287"/>
        <dbReference type="ChEBI" id="CHEBI:57384"/>
        <dbReference type="ChEBI" id="CHEBI:90725"/>
        <dbReference type="ChEBI" id="CHEBI:90736"/>
        <dbReference type="EC" id="2.3.1.199"/>
    </reaction>
</comment>
<dbReference type="EMBL" id="CAMGYJ010000007">
    <property type="protein sequence ID" value="CAI0449059.1"/>
    <property type="molecule type" value="Genomic_DNA"/>
</dbReference>
<proteinExistence type="predicted"/>
<dbReference type="PANTHER" id="PTHR31561">
    <property type="entry name" value="3-KETOACYL-COA SYNTHASE"/>
    <property type="match status" value="1"/>
</dbReference>
<accession>A0AAV0MSK7</accession>
<dbReference type="GO" id="GO:0016020">
    <property type="term" value="C:membrane"/>
    <property type="evidence" value="ECO:0007669"/>
    <property type="project" value="InterPro"/>
</dbReference>
<dbReference type="AlphaFoldDB" id="A0AAV0MSK7"/>
<evidence type="ECO:0000256" key="3">
    <source>
        <dbReference type="SAM" id="Phobius"/>
    </source>
</evidence>
<keyword evidence="3" id="KW-0472">Membrane</keyword>
<evidence type="ECO:0000256" key="2">
    <source>
        <dbReference type="ARBA" id="ARBA00047375"/>
    </source>
</evidence>
<organism evidence="5 6">
    <name type="scientific">Linum tenue</name>
    <dbReference type="NCBI Taxonomy" id="586396"/>
    <lineage>
        <taxon>Eukaryota</taxon>
        <taxon>Viridiplantae</taxon>
        <taxon>Streptophyta</taxon>
        <taxon>Embryophyta</taxon>
        <taxon>Tracheophyta</taxon>
        <taxon>Spermatophyta</taxon>
        <taxon>Magnoliopsida</taxon>
        <taxon>eudicotyledons</taxon>
        <taxon>Gunneridae</taxon>
        <taxon>Pentapetalae</taxon>
        <taxon>rosids</taxon>
        <taxon>fabids</taxon>
        <taxon>Malpighiales</taxon>
        <taxon>Linaceae</taxon>
        <taxon>Linum</taxon>
    </lineage>
</organism>
<dbReference type="Pfam" id="PF08392">
    <property type="entry name" value="FAE1_CUT1_RppA"/>
    <property type="match status" value="1"/>
</dbReference>
<sequence length="156" mass="17137">MLAYQCHVAPDDLKLSTGTCSKIVLRNHNLGMEEFRFLLKTIISSGVGEETYCPANILETDDVVFSTLDTLFATSGISPSQIDILVTTVSLFAPSPSISSRIANRYRMKEGVKSFSLAGMGCRVVQGGNDEDLVVNCVLFRYCIGSLYVIYIYVVM</sequence>
<keyword evidence="1" id="KW-0012">Acyltransferase</keyword>
<keyword evidence="1" id="KW-0808">Transferase</keyword>
<protein>
    <recommendedName>
        <fullName evidence="4">FAE domain-containing protein</fullName>
    </recommendedName>
</protein>
<gene>
    <name evidence="5" type="ORF">LITE_LOCUS30029</name>
</gene>
<dbReference type="Proteomes" id="UP001154282">
    <property type="component" value="Unassembled WGS sequence"/>
</dbReference>
<dbReference type="InterPro" id="IPR012392">
    <property type="entry name" value="3-ktacl-CoA_syn"/>
</dbReference>
<evidence type="ECO:0000259" key="4">
    <source>
        <dbReference type="Pfam" id="PF08392"/>
    </source>
</evidence>
<evidence type="ECO:0000313" key="6">
    <source>
        <dbReference type="Proteomes" id="UP001154282"/>
    </source>
</evidence>
<keyword evidence="3" id="KW-0812">Transmembrane</keyword>
<evidence type="ECO:0000313" key="5">
    <source>
        <dbReference type="EMBL" id="CAI0449059.1"/>
    </source>
</evidence>
<evidence type="ECO:0000256" key="1">
    <source>
        <dbReference type="ARBA" id="ARBA00023315"/>
    </source>
</evidence>
<dbReference type="SUPFAM" id="SSF53901">
    <property type="entry name" value="Thiolase-like"/>
    <property type="match status" value="1"/>
</dbReference>
<dbReference type="GO" id="GO:0009922">
    <property type="term" value="F:fatty acid elongase activity"/>
    <property type="evidence" value="ECO:0007669"/>
    <property type="project" value="UniProtKB-EC"/>
</dbReference>
<comment type="caution">
    <text evidence="5">The sequence shown here is derived from an EMBL/GenBank/DDBJ whole genome shotgun (WGS) entry which is preliminary data.</text>
</comment>
<keyword evidence="6" id="KW-1185">Reference proteome</keyword>
<dbReference type="Gene3D" id="3.40.47.10">
    <property type="match status" value="1"/>
</dbReference>
<feature type="domain" description="FAE" evidence="4">
    <location>
        <begin position="1"/>
        <end position="123"/>
    </location>
</feature>
<feature type="transmembrane region" description="Helical" evidence="3">
    <location>
        <begin position="133"/>
        <end position="154"/>
    </location>
</feature>